<dbReference type="Proteomes" id="UP001489004">
    <property type="component" value="Unassembled WGS sequence"/>
</dbReference>
<comment type="similarity">
    <text evidence="2">Belongs to the plant ureide permease (TC 2.A.7.19) family.</text>
</comment>
<keyword evidence="8 10" id="KW-0472">Membrane</keyword>
<proteinExistence type="inferred from homology"/>
<evidence type="ECO:0000256" key="10">
    <source>
        <dbReference type="SAM" id="Phobius"/>
    </source>
</evidence>
<feature type="transmembrane region" description="Helical" evidence="10">
    <location>
        <begin position="6"/>
        <end position="30"/>
    </location>
</feature>
<sequence length="415" mass="44130">MHVVTSKAGGIGCMIGALLLLGTWPAIFNWLERRGRLPQHTFLDYAITNYAVAIIVALTLGQIGPSTPETPNFTDQLSQDNGASVGFALAGGVVLCGGNLAVQYALAYVGLAVAETVTASMTVVGGTTINFFLDGRINRAEILFPGVACFLVAVILGSFLHYLNTQDERRRMAGAAHDATEDSAHKLPMGTTAGGGKLGAKVEDTKDTEAAVPAGTARFAPGSGVEHALKVEGKRAIKVSGASVFVGLTLVCISGLCYILFSPALNLATNDQWNLLPPGVPNLVIYTAYFYFSTAFFFVAFTLNIIFLYFPILGLPKSSLMAWIKDWRLRPVALLAGFICGWGNALQFMGGQAAGYAAADSVQALPLVSTFWGIVLFKEYWWSSFKTRAVLTAMLLMFALAVGLLMGSAGTRKTD</sequence>
<evidence type="ECO:0000256" key="7">
    <source>
        <dbReference type="ARBA" id="ARBA00022989"/>
    </source>
</evidence>
<feature type="transmembrane region" description="Helical" evidence="10">
    <location>
        <begin position="244"/>
        <end position="268"/>
    </location>
</feature>
<dbReference type="InterPro" id="IPR009834">
    <property type="entry name" value="Ureide_permease"/>
</dbReference>
<keyword evidence="5" id="KW-0547">Nucleotide-binding</keyword>
<dbReference type="GO" id="GO:0005274">
    <property type="term" value="F:allantoin:proton symporter activity"/>
    <property type="evidence" value="ECO:0007669"/>
    <property type="project" value="TreeGrafter"/>
</dbReference>
<feature type="transmembrane region" description="Helical" evidence="10">
    <location>
        <begin position="42"/>
        <end position="63"/>
    </location>
</feature>
<keyword evidence="6" id="KW-0067">ATP-binding</keyword>
<feature type="transmembrane region" description="Helical" evidence="10">
    <location>
        <begin position="288"/>
        <end position="310"/>
    </location>
</feature>
<evidence type="ECO:0000256" key="4">
    <source>
        <dbReference type="ARBA" id="ARBA00022692"/>
    </source>
</evidence>
<feature type="transmembrane region" description="Helical" evidence="10">
    <location>
        <begin position="389"/>
        <end position="409"/>
    </location>
</feature>
<evidence type="ECO:0000313" key="12">
    <source>
        <dbReference type="Proteomes" id="UP001489004"/>
    </source>
</evidence>
<evidence type="ECO:0000256" key="1">
    <source>
        <dbReference type="ARBA" id="ARBA00004141"/>
    </source>
</evidence>
<organism evidence="11 12">
    <name type="scientific">[Myrmecia] bisecta</name>
    <dbReference type="NCBI Taxonomy" id="41462"/>
    <lineage>
        <taxon>Eukaryota</taxon>
        <taxon>Viridiplantae</taxon>
        <taxon>Chlorophyta</taxon>
        <taxon>core chlorophytes</taxon>
        <taxon>Trebouxiophyceae</taxon>
        <taxon>Trebouxiales</taxon>
        <taxon>Trebouxiaceae</taxon>
        <taxon>Myrmecia</taxon>
    </lineage>
</organism>
<dbReference type="GO" id="GO:0015505">
    <property type="term" value="F:uracil:monoatomic cation symporter activity"/>
    <property type="evidence" value="ECO:0007669"/>
    <property type="project" value="TreeGrafter"/>
</dbReference>
<dbReference type="EMBL" id="JALJOR010000001">
    <property type="protein sequence ID" value="KAK9828814.1"/>
    <property type="molecule type" value="Genomic_DNA"/>
</dbReference>
<evidence type="ECO:0000256" key="6">
    <source>
        <dbReference type="ARBA" id="ARBA00022840"/>
    </source>
</evidence>
<keyword evidence="12" id="KW-1185">Reference proteome</keyword>
<feature type="transmembrane region" description="Helical" evidence="10">
    <location>
        <begin position="83"/>
        <end position="102"/>
    </location>
</feature>
<name>A0AAW1R568_9CHLO</name>
<dbReference type="GO" id="GO:0016020">
    <property type="term" value="C:membrane"/>
    <property type="evidence" value="ECO:0007669"/>
    <property type="project" value="UniProtKB-SubCell"/>
</dbReference>
<evidence type="ECO:0000256" key="9">
    <source>
        <dbReference type="SAM" id="MobiDB-lite"/>
    </source>
</evidence>
<keyword evidence="4 10" id="KW-0812">Transmembrane</keyword>
<reference evidence="11 12" key="1">
    <citation type="journal article" date="2024" name="Nat. Commun.">
        <title>Phylogenomics reveals the evolutionary origins of lichenization in chlorophyte algae.</title>
        <authorList>
            <person name="Puginier C."/>
            <person name="Libourel C."/>
            <person name="Otte J."/>
            <person name="Skaloud P."/>
            <person name="Haon M."/>
            <person name="Grisel S."/>
            <person name="Petersen M."/>
            <person name="Berrin J.G."/>
            <person name="Delaux P.M."/>
            <person name="Dal Grande F."/>
            <person name="Keller J."/>
        </authorList>
    </citation>
    <scope>NUCLEOTIDE SEQUENCE [LARGE SCALE GENOMIC DNA]</scope>
    <source>
        <strain evidence="11 12">SAG 2043</strain>
    </source>
</reference>
<accession>A0AAW1R568</accession>
<evidence type="ECO:0000256" key="3">
    <source>
        <dbReference type="ARBA" id="ARBA00022448"/>
    </source>
</evidence>
<dbReference type="PANTHER" id="PTHR31081">
    <property type="entry name" value="UREIDE PERMEASE 1-RELATED-RELATED"/>
    <property type="match status" value="1"/>
</dbReference>
<evidence type="ECO:0008006" key="13">
    <source>
        <dbReference type="Google" id="ProtNLM"/>
    </source>
</evidence>
<keyword evidence="7 10" id="KW-1133">Transmembrane helix</keyword>
<dbReference type="PANTHER" id="PTHR31081:SF5">
    <property type="entry name" value="UREIDE PERMEASE 1-RELATED"/>
    <property type="match status" value="1"/>
</dbReference>
<dbReference type="GO" id="GO:0005524">
    <property type="term" value="F:ATP binding"/>
    <property type="evidence" value="ECO:0007669"/>
    <property type="project" value="UniProtKB-KW"/>
</dbReference>
<dbReference type="InterPro" id="IPR030189">
    <property type="entry name" value="UPS_plant"/>
</dbReference>
<evidence type="ECO:0000256" key="5">
    <source>
        <dbReference type="ARBA" id="ARBA00022741"/>
    </source>
</evidence>
<evidence type="ECO:0000256" key="2">
    <source>
        <dbReference type="ARBA" id="ARBA00005931"/>
    </source>
</evidence>
<feature type="transmembrane region" description="Helical" evidence="10">
    <location>
        <begin position="142"/>
        <end position="163"/>
    </location>
</feature>
<dbReference type="Pfam" id="PF07168">
    <property type="entry name" value="Ureide_permease"/>
    <property type="match status" value="1"/>
</dbReference>
<protein>
    <recommendedName>
        <fullName evidence="13">Ureide permease</fullName>
    </recommendedName>
</protein>
<comment type="caution">
    <text evidence="11">The sequence shown here is derived from an EMBL/GenBank/DDBJ whole genome shotgun (WGS) entry which is preliminary data.</text>
</comment>
<comment type="subcellular location">
    <subcellularLocation>
        <location evidence="1">Membrane</location>
        <topology evidence="1">Multi-pass membrane protein</topology>
    </subcellularLocation>
</comment>
<feature type="transmembrane region" description="Helical" evidence="10">
    <location>
        <begin position="109"/>
        <end position="130"/>
    </location>
</feature>
<feature type="transmembrane region" description="Helical" evidence="10">
    <location>
        <begin position="356"/>
        <end position="377"/>
    </location>
</feature>
<evidence type="ECO:0000313" key="11">
    <source>
        <dbReference type="EMBL" id="KAK9828814.1"/>
    </source>
</evidence>
<evidence type="ECO:0000256" key="8">
    <source>
        <dbReference type="ARBA" id="ARBA00023136"/>
    </source>
</evidence>
<dbReference type="AlphaFoldDB" id="A0AAW1R568"/>
<gene>
    <name evidence="11" type="ORF">WJX72_002223</name>
</gene>
<feature type="transmembrane region" description="Helical" evidence="10">
    <location>
        <begin position="331"/>
        <end position="350"/>
    </location>
</feature>
<feature type="region of interest" description="Disordered" evidence="9">
    <location>
        <begin position="173"/>
        <end position="199"/>
    </location>
</feature>
<keyword evidence="3" id="KW-0813">Transport</keyword>